<gene>
    <name evidence="3" type="ORF">HG263_09200</name>
</gene>
<keyword evidence="4" id="KW-1185">Reference proteome</keyword>
<evidence type="ECO:0000259" key="2">
    <source>
        <dbReference type="Pfam" id="PF14200"/>
    </source>
</evidence>
<accession>A0A849VG72</accession>
<dbReference type="Gene3D" id="2.80.10.50">
    <property type="match status" value="2"/>
</dbReference>
<dbReference type="CDD" id="cd00161">
    <property type="entry name" value="beta-trefoil_Ricin-like"/>
    <property type="match status" value="1"/>
</dbReference>
<evidence type="ECO:0000256" key="1">
    <source>
        <dbReference type="SAM" id="Phobius"/>
    </source>
</evidence>
<dbReference type="PROSITE" id="PS50231">
    <property type="entry name" value="RICIN_B_LECTIN"/>
    <property type="match status" value="1"/>
</dbReference>
<dbReference type="RefSeq" id="WP_171625790.1">
    <property type="nucleotide sequence ID" value="NZ_JABBPG010000003.1"/>
</dbReference>
<keyword evidence="1" id="KW-0472">Membrane</keyword>
<feature type="domain" description="Ricin B lectin" evidence="2">
    <location>
        <begin position="728"/>
        <end position="801"/>
    </location>
</feature>
<dbReference type="InterPro" id="IPR035992">
    <property type="entry name" value="Ricin_B-like_lectins"/>
</dbReference>
<comment type="caution">
    <text evidence="3">The sequence shown here is derived from an EMBL/GenBank/DDBJ whole genome shotgun (WGS) entry which is preliminary data.</text>
</comment>
<dbReference type="EMBL" id="JABBPG010000003">
    <property type="protein sequence ID" value="NOU50711.1"/>
    <property type="molecule type" value="Genomic_DNA"/>
</dbReference>
<organism evidence="3 4">
    <name type="scientific">Pseudoalteromonas caenipelagi</name>
    <dbReference type="NCBI Taxonomy" id="2726988"/>
    <lineage>
        <taxon>Bacteria</taxon>
        <taxon>Pseudomonadati</taxon>
        <taxon>Pseudomonadota</taxon>
        <taxon>Gammaproteobacteria</taxon>
        <taxon>Alteromonadales</taxon>
        <taxon>Pseudoalteromonadaceae</taxon>
        <taxon>Pseudoalteromonas</taxon>
    </lineage>
</organism>
<dbReference type="AlphaFoldDB" id="A0A849VG72"/>
<sequence length="831" mass="94721">MNIFRRQSATNIANLFGMCSTFTLLVIAGNTWAQSDSENVKLNPGQPNLNNEFYAAADRKYGPDDNAAGKFAHYTMASEGTRWHGETIDKDGHYFRLNTNGGEALKFRFKRVPRSKYYYIQHSETQEMLKVSGGSYPGTGMCNHYDGYCYFVHDEYEHIVKSSDINKHYSQWEVNQLGDSGVYTIKNRQTNLFLIAADIDGSKYDVRLGRLGSFNAPSAPPEAKWKLEEKIPGEIKLGNDFTVEYYNVKYDKPILNESHIKSEVAAVISNETDSGGTYVTGISFSESDSSTAEISQSKSSSITHDHAITVAIEWTSNAILAKSKKSLSTTHSISRTTSSSQTIGNSKTLSKGFTITDQVRHNYGAEANLNAKFIYKYDKTSVPMTATVVKKYNDGYVEIFEDISTTIENVTYSDFSAIVYDSNASVYSPRHLEIKDALKRNNVADIPTDYAGKRAKLISFLKLHSNDNDLNTASDRELILRAFIHLRGRKAGLFTEDNAKFFTTQEKLDDIVKYISLRSSEKSLAQYYDAKNSEYRTYQLLQSLVELTSDTRYQANVFYFNDKLVDIFDVLAYLDWVPLNELVSYTHAQAKNALISGLVRVSTTSENELFNAEEQKLITYAMVYKATKSLTNNQYFFVNQHSLDDQRNHYIATRHNIDNSDVPTMQSKSSYQLMQEFFMDGTYATGKKIPEPNQNYVLRSKASNKVITSLPETNSKWVVFNDYRDDTKQQWQLILTPKQKDQTEYSFISDFDGHAMQLKDNSRGLVTGEYQNQIRQKWLLEHFGGNYYRIKASQNDHCLTVLVRDQYKRIEQRQCKGSNADNQMFKLEALN</sequence>
<evidence type="ECO:0000313" key="4">
    <source>
        <dbReference type="Proteomes" id="UP000586305"/>
    </source>
</evidence>
<keyword evidence="1" id="KW-1133">Transmembrane helix</keyword>
<feature type="transmembrane region" description="Helical" evidence="1">
    <location>
        <begin position="12"/>
        <end position="33"/>
    </location>
</feature>
<dbReference type="InterPro" id="IPR000772">
    <property type="entry name" value="Ricin_B_lectin"/>
</dbReference>
<reference evidence="3 4" key="1">
    <citation type="submission" date="2020-04" db="EMBL/GenBank/DDBJ databases">
        <title>Pseudoalteromonas caenipelagi sp. nov., isolated from a tidal flat.</title>
        <authorList>
            <person name="Park S."/>
            <person name="Yoon J.-H."/>
        </authorList>
    </citation>
    <scope>NUCLEOTIDE SEQUENCE [LARGE SCALE GENOMIC DNA]</scope>
    <source>
        <strain evidence="3 4">JBTF-M23</strain>
    </source>
</reference>
<evidence type="ECO:0000313" key="3">
    <source>
        <dbReference type="EMBL" id="NOU50711.1"/>
    </source>
</evidence>
<dbReference type="Pfam" id="PF14200">
    <property type="entry name" value="RicinB_lectin_2"/>
    <property type="match status" value="1"/>
</dbReference>
<dbReference type="SUPFAM" id="SSF50370">
    <property type="entry name" value="Ricin B-like lectins"/>
    <property type="match status" value="1"/>
</dbReference>
<keyword evidence="1" id="KW-0812">Transmembrane</keyword>
<protein>
    <submittedName>
        <fullName evidence="3">RICIN domain-containing protein</fullName>
    </submittedName>
</protein>
<name>A0A849VG72_9GAMM</name>
<proteinExistence type="predicted"/>
<dbReference type="Proteomes" id="UP000586305">
    <property type="component" value="Unassembled WGS sequence"/>
</dbReference>